<accession>A0A0A2EQC6</accession>
<dbReference type="Pfam" id="PF13604">
    <property type="entry name" value="AAA_30"/>
    <property type="match status" value="1"/>
</dbReference>
<evidence type="ECO:0000259" key="1">
    <source>
        <dbReference type="Pfam" id="PF13538"/>
    </source>
</evidence>
<dbReference type="Gene3D" id="3.40.50.300">
    <property type="entry name" value="P-loop containing nucleotide triphosphate hydrolases"/>
    <property type="match status" value="2"/>
</dbReference>
<dbReference type="CDD" id="cd18809">
    <property type="entry name" value="SF1_C_RecD"/>
    <property type="match status" value="1"/>
</dbReference>
<proteinExistence type="predicted"/>
<dbReference type="InterPro" id="IPR027785">
    <property type="entry name" value="UvrD-like_helicase_C"/>
</dbReference>
<dbReference type="InterPro" id="IPR027417">
    <property type="entry name" value="P-loop_NTPase"/>
</dbReference>
<gene>
    <name evidence="2" type="ORF">HQ35_06725</name>
</gene>
<dbReference type="RefSeq" id="WP_036851962.1">
    <property type="nucleotide sequence ID" value="NZ_JQJD01000047.1"/>
</dbReference>
<evidence type="ECO:0000313" key="2">
    <source>
        <dbReference type="EMBL" id="KGN79695.1"/>
    </source>
</evidence>
<keyword evidence="3" id="KW-1185">Reference proteome</keyword>
<dbReference type="SUPFAM" id="SSF52540">
    <property type="entry name" value="P-loop containing nucleoside triphosphate hydrolases"/>
    <property type="match status" value="1"/>
</dbReference>
<dbReference type="Proteomes" id="UP000030125">
    <property type="component" value="Unassembled WGS sequence"/>
</dbReference>
<organism evidence="2 3">
    <name type="scientific">Porphyromonas cangingivalis</name>
    <dbReference type="NCBI Taxonomy" id="36874"/>
    <lineage>
        <taxon>Bacteria</taxon>
        <taxon>Pseudomonadati</taxon>
        <taxon>Bacteroidota</taxon>
        <taxon>Bacteroidia</taxon>
        <taxon>Bacteroidales</taxon>
        <taxon>Porphyromonadaceae</taxon>
        <taxon>Porphyromonas</taxon>
    </lineage>
</organism>
<name>A0A0A2EQC6_PORCN</name>
<dbReference type="Pfam" id="PF13538">
    <property type="entry name" value="UvrD_C_2"/>
    <property type="match status" value="1"/>
</dbReference>
<dbReference type="OrthoDB" id="9803432at2"/>
<protein>
    <recommendedName>
        <fullName evidence="1">UvrD-like helicase C-terminal domain-containing protein</fullName>
    </recommendedName>
</protein>
<comment type="caution">
    <text evidence="2">The sequence shown here is derived from an EMBL/GenBank/DDBJ whole genome shotgun (WGS) entry which is preliminary data.</text>
</comment>
<dbReference type="EMBL" id="JQJD01000047">
    <property type="protein sequence ID" value="KGN79695.1"/>
    <property type="molecule type" value="Genomic_DNA"/>
</dbReference>
<feature type="domain" description="UvrD-like helicase C-terminal" evidence="1">
    <location>
        <begin position="423"/>
        <end position="474"/>
    </location>
</feature>
<sequence>MSAENFRARMSHFFPFEPTRTQAEVIDTLASFLHDEDYDADHAIFVLRGYAGTGKSSLIGALARTMLAEGRPLVLLAPTGRAAKVLQSYCGIPAHTIHRVIYRERMGTNGESNFEMGYNRGRHDTLYIVDEASMINNTPDGISPFGSGCLLDDLMDFCFSVDGAKVLFIGDDAQLPPVGTPLSPAMDTRYLSRYTGRIFTGTLTDIVRQDEASEIVTLSHILRARIIDMEGDLSEWETPLLPMPSGEEVKIVSGYDLPDLVESSYAQVGKEETILLTRSNKDAEEFNRQIRYRSLGYEDDITPGELLMVCRNNYFHTPTDAEGHPKSLFIANGELLHVERSRRTKELHGFTFREAELTDTEGGIIHANIILESLYSGAAALTPEQRQRLFDSVVLDYPWATNKKQLYGALRKDPYLNALQIKYAYAMTCHKAQGGQWHDVYIHFGYLTPEMIDVSFCRWLYTAMTRASSRLYFISPPDFIFGKWTDDY</sequence>
<dbReference type="AlphaFoldDB" id="A0A0A2EQC6"/>
<dbReference type="CDD" id="cd17933">
    <property type="entry name" value="DEXSc_RecD-like"/>
    <property type="match status" value="1"/>
</dbReference>
<evidence type="ECO:0000313" key="3">
    <source>
        <dbReference type="Proteomes" id="UP000030125"/>
    </source>
</evidence>
<reference evidence="2 3" key="1">
    <citation type="submission" date="2014-08" db="EMBL/GenBank/DDBJ databases">
        <title>Porphyromonas cangingivalis strain:COT-109_OH1386 Genome sequencing.</title>
        <authorList>
            <person name="Wallis C."/>
            <person name="Deusch O."/>
            <person name="O'Flynn C."/>
            <person name="Davis I."/>
            <person name="Jospin G."/>
            <person name="Darling A.E."/>
            <person name="Coil D.A."/>
            <person name="Alexiev A."/>
            <person name="Horsfall A."/>
            <person name="Kirkwood N."/>
            <person name="Harris S."/>
            <person name="Eisen J.A."/>
        </authorList>
    </citation>
    <scope>NUCLEOTIDE SEQUENCE [LARGE SCALE GENOMIC DNA]</scope>
    <source>
        <strain evidence="3">COT-109 OH1386</strain>
    </source>
</reference>